<accession>A0A1G8T3E8</accession>
<feature type="compositionally biased region" description="Basic and acidic residues" evidence="1">
    <location>
        <begin position="46"/>
        <end position="74"/>
    </location>
</feature>
<gene>
    <name evidence="2" type="ORF">SAMN04490247_1689</name>
</gene>
<feature type="region of interest" description="Disordered" evidence="1">
    <location>
        <begin position="1"/>
        <end position="74"/>
    </location>
</feature>
<name>A0A1G8T3E8_9BACI</name>
<sequence length="74" mass="9002">MSDKGKDHSVDNNEKRVNEEERTELAEKFKEEELTDDIPMEELEIDEKSNKDKQHFRDESQSEKKYRKDRDKQD</sequence>
<keyword evidence="3" id="KW-1185">Reference proteome</keyword>
<evidence type="ECO:0000256" key="1">
    <source>
        <dbReference type="SAM" id="MobiDB-lite"/>
    </source>
</evidence>
<protein>
    <submittedName>
        <fullName evidence="2">Uncharacterized protein</fullName>
    </submittedName>
</protein>
<organism evidence="2 3">
    <name type="scientific">Salimicrobium halophilum</name>
    <dbReference type="NCBI Taxonomy" id="86666"/>
    <lineage>
        <taxon>Bacteria</taxon>
        <taxon>Bacillati</taxon>
        <taxon>Bacillota</taxon>
        <taxon>Bacilli</taxon>
        <taxon>Bacillales</taxon>
        <taxon>Bacillaceae</taxon>
        <taxon>Salimicrobium</taxon>
    </lineage>
</organism>
<dbReference type="EMBL" id="FNEV01000004">
    <property type="protein sequence ID" value="SDJ36169.1"/>
    <property type="molecule type" value="Genomic_DNA"/>
</dbReference>
<evidence type="ECO:0000313" key="2">
    <source>
        <dbReference type="EMBL" id="SDJ36169.1"/>
    </source>
</evidence>
<reference evidence="3" key="1">
    <citation type="submission" date="2016-10" db="EMBL/GenBank/DDBJ databases">
        <authorList>
            <person name="Varghese N."/>
            <person name="Submissions S."/>
        </authorList>
    </citation>
    <scope>NUCLEOTIDE SEQUENCE [LARGE SCALE GENOMIC DNA]</scope>
    <source>
        <strain evidence="3">DSM 4771</strain>
    </source>
</reference>
<dbReference type="Proteomes" id="UP000199225">
    <property type="component" value="Unassembled WGS sequence"/>
</dbReference>
<dbReference type="OrthoDB" id="2969933at2"/>
<dbReference type="AlphaFoldDB" id="A0A1G8T3E8"/>
<feature type="compositionally biased region" description="Acidic residues" evidence="1">
    <location>
        <begin position="33"/>
        <end position="45"/>
    </location>
</feature>
<feature type="compositionally biased region" description="Basic and acidic residues" evidence="1">
    <location>
        <begin position="1"/>
        <end position="32"/>
    </location>
</feature>
<proteinExistence type="predicted"/>
<evidence type="ECO:0000313" key="3">
    <source>
        <dbReference type="Proteomes" id="UP000199225"/>
    </source>
</evidence>
<dbReference type="RefSeq" id="WP_093193428.1">
    <property type="nucleotide sequence ID" value="NZ_FNEV01000004.1"/>
</dbReference>